<evidence type="ECO:0000256" key="7">
    <source>
        <dbReference type="ARBA" id="ARBA00022723"/>
    </source>
</evidence>
<dbReference type="InterPro" id="IPR044600">
    <property type="entry name" value="ATL1/ATL16-like"/>
</dbReference>
<comment type="caution">
    <text evidence="17">The sequence shown here is derived from an EMBL/GenBank/DDBJ whole genome shotgun (WGS) entry which is preliminary data.</text>
</comment>
<dbReference type="SUPFAM" id="SSF57850">
    <property type="entry name" value="RING/U-box"/>
    <property type="match status" value="1"/>
</dbReference>
<dbReference type="SMART" id="SM00184">
    <property type="entry name" value="RING"/>
    <property type="match status" value="1"/>
</dbReference>
<feature type="compositionally biased region" description="Low complexity" evidence="14">
    <location>
        <begin position="50"/>
        <end position="66"/>
    </location>
</feature>
<dbReference type="EC" id="2.3.2.27" evidence="4"/>
<dbReference type="Proteomes" id="UP001179952">
    <property type="component" value="Unassembled WGS sequence"/>
</dbReference>
<feature type="region of interest" description="Disordered" evidence="14">
    <location>
        <begin position="46"/>
        <end position="66"/>
    </location>
</feature>
<keyword evidence="12 15" id="KW-0472">Membrane</keyword>
<evidence type="ECO:0000313" key="17">
    <source>
        <dbReference type="EMBL" id="KAK1270088.1"/>
    </source>
</evidence>
<evidence type="ECO:0000256" key="5">
    <source>
        <dbReference type="ARBA" id="ARBA00022679"/>
    </source>
</evidence>
<gene>
    <name evidence="17" type="ORF">QJS04_geneDACA022383</name>
</gene>
<name>A0AAV9B069_ACOGR</name>
<evidence type="ECO:0000256" key="15">
    <source>
        <dbReference type="SAM" id="Phobius"/>
    </source>
</evidence>
<protein>
    <recommendedName>
        <fullName evidence="4">RING-type E3 ubiquitin transferase</fullName>
        <ecNumber evidence="4">2.3.2.27</ecNumber>
    </recommendedName>
</protein>
<dbReference type="InterPro" id="IPR001841">
    <property type="entry name" value="Znf_RING"/>
</dbReference>
<keyword evidence="10" id="KW-0862">Zinc</keyword>
<evidence type="ECO:0000256" key="13">
    <source>
        <dbReference type="PROSITE-ProRule" id="PRU00175"/>
    </source>
</evidence>
<dbReference type="InterPro" id="IPR013083">
    <property type="entry name" value="Znf_RING/FYVE/PHD"/>
</dbReference>
<dbReference type="PROSITE" id="PS50089">
    <property type="entry name" value="ZF_RING_2"/>
    <property type="match status" value="1"/>
</dbReference>
<keyword evidence="11 15" id="KW-1133">Transmembrane helix</keyword>
<dbReference type="Pfam" id="PF13639">
    <property type="entry name" value="zf-RING_2"/>
    <property type="match status" value="1"/>
</dbReference>
<feature type="domain" description="RING-type" evidence="16">
    <location>
        <begin position="98"/>
        <end position="140"/>
    </location>
</feature>
<evidence type="ECO:0000313" key="18">
    <source>
        <dbReference type="Proteomes" id="UP001179952"/>
    </source>
</evidence>
<keyword evidence="5" id="KW-0808">Transferase</keyword>
<evidence type="ECO:0000256" key="9">
    <source>
        <dbReference type="ARBA" id="ARBA00022786"/>
    </source>
</evidence>
<dbReference type="EMBL" id="JAUJYN010000005">
    <property type="protein sequence ID" value="KAK1270088.1"/>
    <property type="molecule type" value="Genomic_DNA"/>
</dbReference>
<feature type="transmembrane region" description="Helical" evidence="15">
    <location>
        <begin position="15"/>
        <end position="35"/>
    </location>
</feature>
<keyword evidence="8 13" id="KW-0863">Zinc-finger</keyword>
<dbReference type="PANTHER" id="PTHR46913">
    <property type="entry name" value="RING-H2 FINGER PROTEIN ATL16"/>
    <property type="match status" value="1"/>
</dbReference>
<dbReference type="PANTHER" id="PTHR46913:SF1">
    <property type="entry name" value="RING-H2 FINGER PROTEIN ATL16"/>
    <property type="match status" value="1"/>
</dbReference>
<comment type="pathway">
    <text evidence="3">Protein modification; protein ubiquitination.</text>
</comment>
<evidence type="ECO:0000256" key="8">
    <source>
        <dbReference type="ARBA" id="ARBA00022771"/>
    </source>
</evidence>
<dbReference type="GO" id="GO:0016020">
    <property type="term" value="C:membrane"/>
    <property type="evidence" value="ECO:0007669"/>
    <property type="project" value="UniProtKB-SubCell"/>
</dbReference>
<keyword evidence="6 15" id="KW-0812">Transmembrane</keyword>
<proteinExistence type="predicted"/>
<dbReference type="GO" id="GO:0061630">
    <property type="term" value="F:ubiquitin protein ligase activity"/>
    <property type="evidence" value="ECO:0007669"/>
    <property type="project" value="UniProtKB-EC"/>
</dbReference>
<dbReference type="GO" id="GO:0008270">
    <property type="term" value="F:zinc ion binding"/>
    <property type="evidence" value="ECO:0007669"/>
    <property type="project" value="UniProtKB-KW"/>
</dbReference>
<keyword evidence="9" id="KW-0833">Ubl conjugation pathway</keyword>
<accession>A0AAV9B069</accession>
<evidence type="ECO:0000256" key="14">
    <source>
        <dbReference type="SAM" id="MobiDB-lite"/>
    </source>
</evidence>
<dbReference type="CDD" id="cd16461">
    <property type="entry name" value="RING-H2_EL5-like"/>
    <property type="match status" value="1"/>
</dbReference>
<evidence type="ECO:0000256" key="1">
    <source>
        <dbReference type="ARBA" id="ARBA00000900"/>
    </source>
</evidence>
<sequence length="159" mass="16492">MDNATTPTDLSHNTLFVAVVGIMSTAAVLTLYHCLSAGWCAARRPPPPSTTTNFPPSSSASDVDPSPSLRFDIHMIPSLTYGKQVPIGGGGGGEEAMCAVCLSEFKDGEEVRLLPECLHCYHVECIDMWLSSHSNCPLCRADATPSPIAASGGGGGGVA</sequence>
<dbReference type="Gene3D" id="3.30.40.10">
    <property type="entry name" value="Zinc/RING finger domain, C3HC4 (zinc finger)"/>
    <property type="match status" value="1"/>
</dbReference>
<evidence type="ECO:0000256" key="12">
    <source>
        <dbReference type="ARBA" id="ARBA00023136"/>
    </source>
</evidence>
<evidence type="ECO:0000256" key="6">
    <source>
        <dbReference type="ARBA" id="ARBA00022692"/>
    </source>
</evidence>
<dbReference type="GO" id="GO:0016567">
    <property type="term" value="P:protein ubiquitination"/>
    <property type="evidence" value="ECO:0007669"/>
    <property type="project" value="InterPro"/>
</dbReference>
<comment type="catalytic activity">
    <reaction evidence="1">
        <text>S-ubiquitinyl-[E2 ubiquitin-conjugating enzyme]-L-cysteine + [acceptor protein]-L-lysine = [E2 ubiquitin-conjugating enzyme]-L-cysteine + N(6)-ubiquitinyl-[acceptor protein]-L-lysine.</text>
        <dbReference type="EC" id="2.3.2.27"/>
    </reaction>
</comment>
<evidence type="ECO:0000259" key="16">
    <source>
        <dbReference type="PROSITE" id="PS50089"/>
    </source>
</evidence>
<reference evidence="17" key="2">
    <citation type="submission" date="2023-06" db="EMBL/GenBank/DDBJ databases">
        <authorList>
            <person name="Ma L."/>
            <person name="Liu K.-W."/>
            <person name="Li Z."/>
            <person name="Hsiao Y.-Y."/>
            <person name="Qi Y."/>
            <person name="Fu T."/>
            <person name="Tang G."/>
            <person name="Zhang D."/>
            <person name="Sun W.-H."/>
            <person name="Liu D.-K."/>
            <person name="Li Y."/>
            <person name="Chen G.-Z."/>
            <person name="Liu X.-D."/>
            <person name="Liao X.-Y."/>
            <person name="Jiang Y.-T."/>
            <person name="Yu X."/>
            <person name="Hao Y."/>
            <person name="Huang J."/>
            <person name="Zhao X.-W."/>
            <person name="Ke S."/>
            <person name="Chen Y.-Y."/>
            <person name="Wu W.-L."/>
            <person name="Hsu J.-L."/>
            <person name="Lin Y.-F."/>
            <person name="Huang M.-D."/>
            <person name="Li C.-Y."/>
            <person name="Huang L."/>
            <person name="Wang Z.-W."/>
            <person name="Zhao X."/>
            <person name="Zhong W.-Y."/>
            <person name="Peng D.-H."/>
            <person name="Ahmad S."/>
            <person name="Lan S."/>
            <person name="Zhang J.-S."/>
            <person name="Tsai W.-C."/>
            <person name="Van De Peer Y."/>
            <person name="Liu Z.-J."/>
        </authorList>
    </citation>
    <scope>NUCLEOTIDE SEQUENCE</scope>
    <source>
        <strain evidence="17">SCP</strain>
        <tissue evidence="17">Leaves</tissue>
    </source>
</reference>
<evidence type="ECO:0000256" key="4">
    <source>
        <dbReference type="ARBA" id="ARBA00012483"/>
    </source>
</evidence>
<keyword evidence="18" id="KW-1185">Reference proteome</keyword>
<evidence type="ECO:0000256" key="2">
    <source>
        <dbReference type="ARBA" id="ARBA00004167"/>
    </source>
</evidence>
<keyword evidence="7" id="KW-0479">Metal-binding</keyword>
<reference evidence="17" key="1">
    <citation type="journal article" date="2023" name="Nat. Commun.">
        <title>Diploid and tetraploid genomes of Acorus and the evolution of monocots.</title>
        <authorList>
            <person name="Ma L."/>
            <person name="Liu K.W."/>
            <person name="Li Z."/>
            <person name="Hsiao Y.Y."/>
            <person name="Qi Y."/>
            <person name="Fu T."/>
            <person name="Tang G.D."/>
            <person name="Zhang D."/>
            <person name="Sun W.H."/>
            <person name="Liu D.K."/>
            <person name="Li Y."/>
            <person name="Chen G.Z."/>
            <person name="Liu X.D."/>
            <person name="Liao X.Y."/>
            <person name="Jiang Y.T."/>
            <person name="Yu X."/>
            <person name="Hao Y."/>
            <person name="Huang J."/>
            <person name="Zhao X.W."/>
            <person name="Ke S."/>
            <person name="Chen Y.Y."/>
            <person name="Wu W.L."/>
            <person name="Hsu J.L."/>
            <person name="Lin Y.F."/>
            <person name="Huang M.D."/>
            <person name="Li C.Y."/>
            <person name="Huang L."/>
            <person name="Wang Z.W."/>
            <person name="Zhao X."/>
            <person name="Zhong W.Y."/>
            <person name="Peng D.H."/>
            <person name="Ahmad S."/>
            <person name="Lan S."/>
            <person name="Zhang J.S."/>
            <person name="Tsai W.C."/>
            <person name="Van de Peer Y."/>
            <person name="Liu Z.J."/>
        </authorList>
    </citation>
    <scope>NUCLEOTIDE SEQUENCE</scope>
    <source>
        <strain evidence="17">SCP</strain>
    </source>
</reference>
<evidence type="ECO:0000256" key="11">
    <source>
        <dbReference type="ARBA" id="ARBA00022989"/>
    </source>
</evidence>
<dbReference type="AlphaFoldDB" id="A0AAV9B069"/>
<organism evidence="17 18">
    <name type="scientific">Acorus gramineus</name>
    <name type="common">Dwarf sweet flag</name>
    <dbReference type="NCBI Taxonomy" id="55184"/>
    <lineage>
        <taxon>Eukaryota</taxon>
        <taxon>Viridiplantae</taxon>
        <taxon>Streptophyta</taxon>
        <taxon>Embryophyta</taxon>
        <taxon>Tracheophyta</taxon>
        <taxon>Spermatophyta</taxon>
        <taxon>Magnoliopsida</taxon>
        <taxon>Liliopsida</taxon>
        <taxon>Acoraceae</taxon>
        <taxon>Acorus</taxon>
    </lineage>
</organism>
<evidence type="ECO:0000256" key="3">
    <source>
        <dbReference type="ARBA" id="ARBA00004906"/>
    </source>
</evidence>
<comment type="subcellular location">
    <subcellularLocation>
        <location evidence="2">Membrane</location>
        <topology evidence="2">Single-pass membrane protein</topology>
    </subcellularLocation>
</comment>
<evidence type="ECO:0000256" key="10">
    <source>
        <dbReference type="ARBA" id="ARBA00022833"/>
    </source>
</evidence>